<keyword evidence="4" id="KW-1185">Reference proteome</keyword>
<reference evidence="3" key="2">
    <citation type="submission" date="2020-09" db="EMBL/GenBank/DDBJ databases">
        <authorList>
            <person name="Sun Q."/>
            <person name="Ohkuma M."/>
        </authorList>
    </citation>
    <scope>NUCLEOTIDE SEQUENCE</scope>
    <source>
        <strain evidence="3">JCM 4490</strain>
    </source>
</reference>
<keyword evidence="2" id="KW-0472">Membrane</keyword>
<comment type="caution">
    <text evidence="3">The sequence shown here is derived from an EMBL/GenBank/DDBJ whole genome shotgun (WGS) entry which is preliminary data.</text>
</comment>
<proteinExistence type="predicted"/>
<feature type="region of interest" description="Disordered" evidence="1">
    <location>
        <begin position="32"/>
        <end position="60"/>
    </location>
</feature>
<dbReference type="Proteomes" id="UP000620224">
    <property type="component" value="Unassembled WGS sequence"/>
</dbReference>
<sequence length="86" mass="9206">MSAARLGGALVPVSLLVIAVVGIWWVLRQERRRPSSHARRGVPVHLGGEPSPEEWRQMSTEAQGAYDTAVLNAAESAETTAARSAD</sequence>
<gene>
    <name evidence="3" type="ORF">GCM10010503_36910</name>
</gene>
<reference evidence="3" key="1">
    <citation type="journal article" date="2014" name="Int. J. Syst. Evol. Microbiol.">
        <title>Complete genome sequence of Corynebacterium casei LMG S-19264T (=DSM 44701T), isolated from a smear-ripened cheese.</title>
        <authorList>
            <consortium name="US DOE Joint Genome Institute (JGI-PGF)"/>
            <person name="Walter F."/>
            <person name="Albersmeier A."/>
            <person name="Kalinowski J."/>
            <person name="Ruckert C."/>
        </authorList>
    </citation>
    <scope>NUCLEOTIDE SEQUENCE</scope>
    <source>
        <strain evidence="3">JCM 4490</strain>
    </source>
</reference>
<keyword evidence="2" id="KW-1133">Transmembrane helix</keyword>
<dbReference type="AlphaFoldDB" id="A0A918J7C1"/>
<evidence type="ECO:0000313" key="3">
    <source>
        <dbReference type="EMBL" id="GGW56401.1"/>
    </source>
</evidence>
<keyword evidence="2" id="KW-0812">Transmembrane</keyword>
<evidence type="ECO:0000256" key="2">
    <source>
        <dbReference type="SAM" id="Phobius"/>
    </source>
</evidence>
<dbReference type="RefSeq" id="WP_190016569.1">
    <property type="nucleotide sequence ID" value="NZ_BMUE01000007.1"/>
</dbReference>
<accession>A0A918J7C1</accession>
<evidence type="ECO:0000313" key="4">
    <source>
        <dbReference type="Proteomes" id="UP000620224"/>
    </source>
</evidence>
<name>A0A918J7C1_9ACTN</name>
<evidence type="ECO:0000256" key="1">
    <source>
        <dbReference type="SAM" id="MobiDB-lite"/>
    </source>
</evidence>
<organism evidence="3 4">
    <name type="scientific">Streptomyces lucensis JCM 4490</name>
    <dbReference type="NCBI Taxonomy" id="1306176"/>
    <lineage>
        <taxon>Bacteria</taxon>
        <taxon>Bacillati</taxon>
        <taxon>Actinomycetota</taxon>
        <taxon>Actinomycetes</taxon>
        <taxon>Kitasatosporales</taxon>
        <taxon>Streptomycetaceae</taxon>
        <taxon>Streptomyces</taxon>
    </lineage>
</organism>
<feature type="transmembrane region" description="Helical" evidence="2">
    <location>
        <begin position="6"/>
        <end position="27"/>
    </location>
</feature>
<protein>
    <submittedName>
        <fullName evidence="3">Uncharacterized protein</fullName>
    </submittedName>
</protein>
<dbReference type="EMBL" id="BMUE01000007">
    <property type="protein sequence ID" value="GGW56401.1"/>
    <property type="molecule type" value="Genomic_DNA"/>
</dbReference>